<reference evidence="2 3" key="1">
    <citation type="submission" date="2019-01" db="EMBL/GenBank/DDBJ databases">
        <authorList>
            <person name="Alioto T."/>
            <person name="Alioto T."/>
        </authorList>
    </citation>
    <scope>NUCLEOTIDE SEQUENCE [LARGE SCALE GENOMIC DNA]</scope>
</reference>
<feature type="compositionally biased region" description="Basic residues" evidence="1">
    <location>
        <begin position="167"/>
        <end position="176"/>
    </location>
</feature>
<protein>
    <submittedName>
        <fullName evidence="2">Uncharacterized protein</fullName>
    </submittedName>
</protein>
<feature type="compositionally biased region" description="Basic and acidic residues" evidence="1">
    <location>
        <begin position="119"/>
        <end position="130"/>
    </location>
</feature>
<sequence length="284" mass="30784">MGRRRLCLHDGNSEIECEFHGFGWRQVACESGHDKVDGEATFLFFRRPSLKHGRTMAAVHTAGVTGDGHAGLIPEVRSSPRGRERSGGTGEQAGLLTSKVGHTLWLQVSAAIRWERERGHRRTDGREHGTRGGGLRRNRTRSLPDRGPLASATWESVCGPSRGPRALPRRPKRTRVPSRTFCLGRGPTGRYPPSPATRQSTHDPVAVGDAGDSASLVPSLCEGSLSWGAGEGRGLPREVRGDGSSHTQLGETGGTRRMGTGRGTTSPAMSFTLFYFKKKKKSRI</sequence>
<dbReference type="Proteomes" id="UP000386466">
    <property type="component" value="Unassembled WGS sequence"/>
</dbReference>
<feature type="compositionally biased region" description="Basic and acidic residues" evidence="1">
    <location>
        <begin position="234"/>
        <end position="243"/>
    </location>
</feature>
<dbReference type="AlphaFoldDB" id="A0A485NT39"/>
<keyword evidence="3" id="KW-1185">Reference proteome</keyword>
<feature type="region of interest" description="Disordered" evidence="1">
    <location>
        <begin position="226"/>
        <end position="266"/>
    </location>
</feature>
<organism evidence="2 3">
    <name type="scientific">Lynx pardinus</name>
    <name type="common">Iberian lynx</name>
    <name type="synonym">Felis pardina</name>
    <dbReference type="NCBI Taxonomy" id="191816"/>
    <lineage>
        <taxon>Eukaryota</taxon>
        <taxon>Metazoa</taxon>
        <taxon>Chordata</taxon>
        <taxon>Craniata</taxon>
        <taxon>Vertebrata</taxon>
        <taxon>Euteleostomi</taxon>
        <taxon>Mammalia</taxon>
        <taxon>Eutheria</taxon>
        <taxon>Laurasiatheria</taxon>
        <taxon>Carnivora</taxon>
        <taxon>Feliformia</taxon>
        <taxon>Felidae</taxon>
        <taxon>Felinae</taxon>
        <taxon>Lynx</taxon>
    </lineage>
</organism>
<feature type="region of interest" description="Disordered" evidence="1">
    <location>
        <begin position="68"/>
        <end position="94"/>
    </location>
</feature>
<proteinExistence type="predicted"/>
<feature type="region of interest" description="Disordered" evidence="1">
    <location>
        <begin position="119"/>
        <end position="204"/>
    </location>
</feature>
<evidence type="ECO:0000313" key="3">
    <source>
        <dbReference type="Proteomes" id="UP000386466"/>
    </source>
</evidence>
<dbReference type="EMBL" id="CAAGRJ010020882">
    <property type="protein sequence ID" value="VFV35254.1"/>
    <property type="molecule type" value="Genomic_DNA"/>
</dbReference>
<name>A0A485NT39_LYNPA</name>
<accession>A0A485NT39</accession>
<gene>
    <name evidence="2" type="ORF">LYPA_23C017587</name>
</gene>
<evidence type="ECO:0000256" key="1">
    <source>
        <dbReference type="SAM" id="MobiDB-lite"/>
    </source>
</evidence>
<evidence type="ECO:0000313" key="2">
    <source>
        <dbReference type="EMBL" id="VFV35254.1"/>
    </source>
</evidence>